<reference evidence="10 11" key="1">
    <citation type="submission" date="2019-04" db="EMBL/GenBank/DDBJ databases">
        <authorList>
            <person name="Van Vliet M D."/>
        </authorList>
    </citation>
    <scope>NUCLEOTIDE SEQUENCE [LARGE SCALE GENOMIC DNA]</scope>
    <source>
        <strain evidence="10 11">F21</strain>
    </source>
</reference>
<dbReference type="PRINTS" id="PR00741">
    <property type="entry name" value="GLHYDRLASE29"/>
</dbReference>
<dbReference type="InterPro" id="IPR017853">
    <property type="entry name" value="GH"/>
</dbReference>
<dbReference type="InterPro" id="IPR031919">
    <property type="entry name" value="Fucosidase_C"/>
</dbReference>
<dbReference type="EC" id="3.2.1.51" evidence="3"/>
<dbReference type="AlphaFoldDB" id="A0A6C2UF93"/>
<evidence type="ECO:0000256" key="6">
    <source>
        <dbReference type="ARBA" id="ARBA00023295"/>
    </source>
</evidence>
<evidence type="ECO:0000259" key="9">
    <source>
        <dbReference type="Pfam" id="PF16757"/>
    </source>
</evidence>
<feature type="signal peptide" evidence="7">
    <location>
        <begin position="1"/>
        <end position="21"/>
    </location>
</feature>
<evidence type="ECO:0000259" key="8">
    <source>
        <dbReference type="Pfam" id="PF01120"/>
    </source>
</evidence>
<dbReference type="Gene3D" id="2.60.40.1180">
    <property type="entry name" value="Golgi alpha-mannosidase II"/>
    <property type="match status" value="1"/>
</dbReference>
<evidence type="ECO:0000313" key="11">
    <source>
        <dbReference type="Proteomes" id="UP000346198"/>
    </source>
</evidence>
<accession>A0A6C2UF93</accession>
<dbReference type="EMBL" id="CAAHFH010000001">
    <property type="protein sequence ID" value="VGO18091.1"/>
    <property type="molecule type" value="Genomic_DNA"/>
</dbReference>
<dbReference type="GO" id="GO:0005764">
    <property type="term" value="C:lysosome"/>
    <property type="evidence" value="ECO:0007669"/>
    <property type="project" value="TreeGrafter"/>
</dbReference>
<dbReference type="SMART" id="SM00812">
    <property type="entry name" value="Alpha_L_fucos"/>
    <property type="match status" value="1"/>
</dbReference>
<keyword evidence="6" id="KW-0326">Glycosidase</keyword>
<keyword evidence="4 7" id="KW-0732">Signal</keyword>
<dbReference type="Gene3D" id="3.20.20.80">
    <property type="entry name" value="Glycosidases"/>
    <property type="match status" value="1"/>
</dbReference>
<comment type="similarity">
    <text evidence="2">Belongs to the glycosyl hydrolase 29 family.</text>
</comment>
<dbReference type="InterPro" id="IPR057739">
    <property type="entry name" value="Glyco_hydro_29_N"/>
</dbReference>
<name>A0A6C2UF93_9BACT</name>
<dbReference type="InterPro" id="IPR013780">
    <property type="entry name" value="Glyco_hydro_b"/>
</dbReference>
<dbReference type="GO" id="GO:0016139">
    <property type="term" value="P:glycoside catabolic process"/>
    <property type="evidence" value="ECO:0007669"/>
    <property type="project" value="TreeGrafter"/>
</dbReference>
<gene>
    <name evidence="10" type="ORF">SCARR_00142</name>
</gene>
<dbReference type="Pfam" id="PF16757">
    <property type="entry name" value="Fucosidase_C"/>
    <property type="match status" value="1"/>
</dbReference>
<dbReference type="GO" id="GO:0004560">
    <property type="term" value="F:alpha-L-fucosidase activity"/>
    <property type="evidence" value="ECO:0007669"/>
    <property type="project" value="InterPro"/>
</dbReference>
<evidence type="ECO:0000256" key="5">
    <source>
        <dbReference type="ARBA" id="ARBA00022801"/>
    </source>
</evidence>
<evidence type="ECO:0000256" key="1">
    <source>
        <dbReference type="ARBA" id="ARBA00004071"/>
    </source>
</evidence>
<dbReference type="SUPFAM" id="SSF51445">
    <property type="entry name" value="(Trans)glycosidases"/>
    <property type="match status" value="1"/>
</dbReference>
<keyword evidence="5" id="KW-0378">Hydrolase</keyword>
<dbReference type="PANTHER" id="PTHR10030:SF37">
    <property type="entry name" value="ALPHA-L-FUCOSIDASE-RELATED"/>
    <property type="match status" value="1"/>
</dbReference>
<evidence type="ECO:0000256" key="4">
    <source>
        <dbReference type="ARBA" id="ARBA00022729"/>
    </source>
</evidence>
<dbReference type="PIRSF" id="PIRSF001092">
    <property type="entry name" value="Alpha-L-fucosidase"/>
    <property type="match status" value="1"/>
</dbReference>
<feature type="chain" id="PRO_5025363122" description="alpha-L-fucosidase" evidence="7">
    <location>
        <begin position="22"/>
        <end position="495"/>
    </location>
</feature>
<dbReference type="InterPro" id="IPR000933">
    <property type="entry name" value="Glyco_hydro_29"/>
</dbReference>
<feature type="domain" description="Alpha-L-fucosidase C-terminal" evidence="9">
    <location>
        <begin position="409"/>
        <end position="493"/>
    </location>
</feature>
<dbReference type="GO" id="GO:0006004">
    <property type="term" value="P:fucose metabolic process"/>
    <property type="evidence" value="ECO:0007669"/>
    <property type="project" value="InterPro"/>
</dbReference>
<evidence type="ECO:0000256" key="7">
    <source>
        <dbReference type="SAM" id="SignalP"/>
    </source>
</evidence>
<dbReference type="PANTHER" id="PTHR10030">
    <property type="entry name" value="ALPHA-L-FUCOSIDASE"/>
    <property type="match status" value="1"/>
</dbReference>
<keyword evidence="11" id="KW-1185">Reference proteome</keyword>
<dbReference type="RefSeq" id="WP_136059617.1">
    <property type="nucleotide sequence ID" value="NZ_CAAHFH010000001.1"/>
</dbReference>
<dbReference type="InterPro" id="IPR016286">
    <property type="entry name" value="FUC_metazoa-typ"/>
</dbReference>
<dbReference type="Pfam" id="PF01120">
    <property type="entry name" value="Alpha_L_fucos"/>
    <property type="match status" value="1"/>
</dbReference>
<evidence type="ECO:0000256" key="3">
    <source>
        <dbReference type="ARBA" id="ARBA00012662"/>
    </source>
</evidence>
<proteinExistence type="inferred from homology"/>
<feature type="domain" description="Glycoside hydrolase family 29 N-terminal" evidence="8">
    <location>
        <begin position="15"/>
        <end position="379"/>
    </location>
</feature>
<protein>
    <recommendedName>
        <fullName evidence="3">alpha-L-fucosidase</fullName>
        <ecNumber evidence="3">3.2.1.51</ecNumber>
    </recommendedName>
</protein>
<organism evidence="10 11">
    <name type="scientific">Pontiella sulfatireligans</name>
    <dbReference type="NCBI Taxonomy" id="2750658"/>
    <lineage>
        <taxon>Bacteria</taxon>
        <taxon>Pseudomonadati</taxon>
        <taxon>Kiritimatiellota</taxon>
        <taxon>Kiritimatiellia</taxon>
        <taxon>Kiritimatiellales</taxon>
        <taxon>Pontiellaceae</taxon>
        <taxon>Pontiella</taxon>
    </lineage>
</organism>
<comment type="function">
    <text evidence="1">Alpha-L-fucosidase is responsible for hydrolyzing the alpha-1,6-linked fucose joined to the reducing-end N-acetylglucosamine of the carbohydrate moieties of glycoproteins.</text>
</comment>
<evidence type="ECO:0000313" key="10">
    <source>
        <dbReference type="EMBL" id="VGO18091.1"/>
    </source>
</evidence>
<sequence>MAKTAWFLLCFTVLLNTQAKAEEFRYEPDWDSIRSHYQVPEWFRDAKFGIFLHWGPYAVPAYGGEKYPKYMYYKGREKHGYNHFKHHEETYGKHSEFGYKDFIPMFKAENFNAEEWVALFKEAGAKYVVPVAEHHDAFAMYASKHTKWNVAEMGPKKDTMRMLADATRAAGLKFGASSHYANSRNYYSKKDPSWDTSDPANQGLYWKASEKGLAEPSQEFKDHWWDRTTDIIDQYEPDVLWFDFGLDKPGWQSVHKKILAYYYNKGLDWNKGVVFQDKNMKGAKSFPEDLIVLDIERGRMSDIRELPWQTDTAVGKRSWGYIKNEEYKTSGYLIDELIDIVSKNGCLLLNIGPKADGTIPDQDQAILKEIGVWMTLNGEAIYSTRPWKIYGEGPTKVASGNHSESENADNVAADIRFTVNGDVLYATSLGWPEDGVFTVTSLAKGNPHESRKIKSVEFISGSNKTKWKQTADGLRISVKGNQPCEAAYVFKIEFK</sequence>
<dbReference type="Proteomes" id="UP000346198">
    <property type="component" value="Unassembled WGS sequence"/>
</dbReference>
<evidence type="ECO:0000256" key="2">
    <source>
        <dbReference type="ARBA" id="ARBA00007951"/>
    </source>
</evidence>